<protein>
    <submittedName>
        <fullName evidence="2">NAD-dependent epimerase/dehydratase family protein</fullName>
    </submittedName>
</protein>
<dbReference type="InterPro" id="IPR036291">
    <property type="entry name" value="NAD(P)-bd_dom_sf"/>
</dbReference>
<dbReference type="SUPFAM" id="SSF51735">
    <property type="entry name" value="NAD(P)-binding Rossmann-fold domains"/>
    <property type="match status" value="1"/>
</dbReference>
<name>A0A4U0F9J4_9BACL</name>
<sequence length="293" mass="32800">MNKVLVLGGTMLFGKRLVRQLIEQGTEVTIATRGMTPDPFGSSVRRVKLERQDRESVVQALNEGEWDVVYDQTCYSPQELADVLELLKGRVGRYVFTSTMAVYPHGEGLTESAYDPWQEQYVLGKPRQAYAGVQGYQEAKRHAEAFLLQQTAVPAAAVRFPLVIGPDDYTNRLRFYVDKVKNQTPIALPDPDARLSFISSEESADFLGWTGRSEWTGPMNASSEGHISHRELMKLVESKTGREGGFTDSPDSPDRSPYGFAGSWTIDASKAAKLGFSFRKLRDYLPELLESYL</sequence>
<gene>
    <name evidence="2" type="ORF">E5161_12610</name>
</gene>
<proteinExistence type="predicted"/>
<dbReference type="InterPro" id="IPR050177">
    <property type="entry name" value="Lipid_A_modif_metabolic_enz"/>
</dbReference>
<dbReference type="PANTHER" id="PTHR43245">
    <property type="entry name" value="BIFUNCTIONAL POLYMYXIN RESISTANCE PROTEIN ARNA"/>
    <property type="match status" value="1"/>
</dbReference>
<dbReference type="RefSeq" id="WP_136778189.1">
    <property type="nucleotide sequence ID" value="NZ_SUPK01000006.1"/>
</dbReference>
<organism evidence="2 3">
    <name type="scientific">Cohnella pontilimi</name>
    <dbReference type="NCBI Taxonomy" id="2564100"/>
    <lineage>
        <taxon>Bacteria</taxon>
        <taxon>Bacillati</taxon>
        <taxon>Bacillota</taxon>
        <taxon>Bacilli</taxon>
        <taxon>Bacillales</taxon>
        <taxon>Paenibacillaceae</taxon>
        <taxon>Cohnella</taxon>
    </lineage>
</organism>
<dbReference type="AlphaFoldDB" id="A0A4U0F9J4"/>
<dbReference type="OrthoDB" id="9809586at2"/>
<dbReference type="Gene3D" id="3.40.50.720">
    <property type="entry name" value="NAD(P)-binding Rossmann-like Domain"/>
    <property type="match status" value="1"/>
</dbReference>
<keyword evidence="3" id="KW-1185">Reference proteome</keyword>
<evidence type="ECO:0000259" key="1">
    <source>
        <dbReference type="Pfam" id="PF01370"/>
    </source>
</evidence>
<feature type="domain" description="NAD-dependent epimerase/dehydratase" evidence="1">
    <location>
        <begin position="4"/>
        <end position="195"/>
    </location>
</feature>
<accession>A0A4U0F9J4</accession>
<dbReference type="Pfam" id="PF01370">
    <property type="entry name" value="Epimerase"/>
    <property type="match status" value="1"/>
</dbReference>
<dbReference type="InterPro" id="IPR001509">
    <property type="entry name" value="Epimerase_deHydtase"/>
</dbReference>
<reference evidence="2 3" key="1">
    <citation type="submission" date="2019-04" db="EMBL/GenBank/DDBJ databases">
        <title>Cohnella sp. nov., isolated from soil.</title>
        <authorList>
            <person name="Kim W."/>
        </authorList>
    </citation>
    <scope>NUCLEOTIDE SEQUENCE [LARGE SCALE GENOMIC DNA]</scope>
    <source>
        <strain evidence="2 3">CAU 1483</strain>
    </source>
</reference>
<comment type="caution">
    <text evidence="2">The sequence shown here is derived from an EMBL/GenBank/DDBJ whole genome shotgun (WGS) entry which is preliminary data.</text>
</comment>
<dbReference type="PANTHER" id="PTHR43245:SF13">
    <property type="entry name" value="UDP-D-APIOSE_UDP-D-XYLOSE SYNTHASE 2"/>
    <property type="match status" value="1"/>
</dbReference>
<evidence type="ECO:0000313" key="3">
    <source>
        <dbReference type="Proteomes" id="UP000309673"/>
    </source>
</evidence>
<dbReference type="EMBL" id="SUPK01000006">
    <property type="protein sequence ID" value="TJY41270.1"/>
    <property type="molecule type" value="Genomic_DNA"/>
</dbReference>
<dbReference type="Proteomes" id="UP000309673">
    <property type="component" value="Unassembled WGS sequence"/>
</dbReference>
<evidence type="ECO:0000313" key="2">
    <source>
        <dbReference type="EMBL" id="TJY41270.1"/>
    </source>
</evidence>